<evidence type="ECO:0000313" key="6">
    <source>
        <dbReference type="Proteomes" id="UP000252355"/>
    </source>
</evidence>
<dbReference type="GO" id="GO:0016757">
    <property type="term" value="F:glycosyltransferase activity"/>
    <property type="evidence" value="ECO:0007669"/>
    <property type="project" value="UniProtKB-KW"/>
</dbReference>
<dbReference type="PANTHER" id="PTHR43179:SF12">
    <property type="entry name" value="GALACTOFURANOSYLTRANSFERASE GLFT2"/>
    <property type="match status" value="1"/>
</dbReference>
<dbReference type="CDD" id="cd04186">
    <property type="entry name" value="GT_2_like_c"/>
    <property type="match status" value="1"/>
</dbReference>
<comment type="similarity">
    <text evidence="1">Belongs to the glycosyltransferase 2 family.</text>
</comment>
<gene>
    <name evidence="5" type="ORF">OZSIB_3249</name>
</gene>
<dbReference type="InterPro" id="IPR029044">
    <property type="entry name" value="Nucleotide-diphossugar_trans"/>
</dbReference>
<evidence type="ECO:0000256" key="1">
    <source>
        <dbReference type="ARBA" id="ARBA00006739"/>
    </source>
</evidence>
<evidence type="ECO:0000313" key="5">
    <source>
        <dbReference type="EMBL" id="RCK80503.1"/>
    </source>
</evidence>
<dbReference type="Proteomes" id="UP000252355">
    <property type="component" value="Unassembled WGS sequence"/>
</dbReference>
<comment type="caution">
    <text evidence="5">The sequence shown here is derived from an EMBL/GenBank/DDBJ whole genome shotgun (WGS) entry which is preliminary data.</text>
</comment>
<keyword evidence="3 5" id="KW-0808">Transferase</keyword>
<reference evidence="5 6" key="1">
    <citation type="submission" date="2018-05" db="EMBL/GenBank/DDBJ databases">
        <title>A metagenomic window into the 2 km-deep terrestrial subsurface aquifer revealed taxonomically and functionally diverse microbial community comprising novel uncultured bacterial lineages.</title>
        <authorList>
            <person name="Kadnikov V.V."/>
            <person name="Mardanov A.V."/>
            <person name="Beletsky A.V."/>
            <person name="Banks D."/>
            <person name="Pimenov N.V."/>
            <person name="Frank Y.A."/>
            <person name="Karnachuk O.V."/>
            <person name="Ravin N.V."/>
        </authorList>
    </citation>
    <scope>NUCLEOTIDE SEQUENCE [LARGE SCALE GENOMIC DNA]</scope>
    <source>
        <strain evidence="5">BY5</strain>
    </source>
</reference>
<protein>
    <submittedName>
        <fullName evidence="5">Glycosyl transferase</fullName>
    </submittedName>
</protein>
<name>A0A367ZQW2_9BACT</name>
<evidence type="ECO:0000256" key="3">
    <source>
        <dbReference type="ARBA" id="ARBA00022679"/>
    </source>
</evidence>
<dbReference type="Pfam" id="PF00535">
    <property type="entry name" value="Glycos_transf_2"/>
    <property type="match status" value="1"/>
</dbReference>
<sequence length="312" mass="36145">MGAMERASPDRRSRLGVIMLTWNQREMTLEGLAALERVDEPRPRVLLVDNGSRDGTIEAVRARFPWVETLALPENLGFCAANNRGAEYLLRDPTLEYLIFVNNDIDLRPDCLNRLVAFMDATPRAGACGPLIFYYEPSDVIWAAGGRIFPDLMWFPPLLRDQRDRGFIRPRRVDYIHGCALLVRRAVIEQVGLFDERFFIYHDEIDWCLRMARAGWEVWLVPQAHLFHKVTQAVGVHSPMMIYYTSRNKLLFWWKHGRWRDLPKFYAFHLWKGIRIFARAGSFWSVVSLGKALADALIGRFGRGHLEAARRA</sequence>
<accession>A0A367ZQW2</accession>
<organism evidence="5 6">
    <name type="scientific">Candidatus Ozemobacter sibiricus</name>
    <dbReference type="NCBI Taxonomy" id="2268124"/>
    <lineage>
        <taxon>Bacteria</taxon>
        <taxon>Candidatus Ozemobacteria</taxon>
        <taxon>Candidatus Ozemobacterales</taxon>
        <taxon>Candidatus Ozemobacteraceae</taxon>
        <taxon>Candidatus Ozemobacter</taxon>
    </lineage>
</organism>
<dbReference type="PANTHER" id="PTHR43179">
    <property type="entry name" value="RHAMNOSYLTRANSFERASE WBBL"/>
    <property type="match status" value="1"/>
</dbReference>
<keyword evidence="2" id="KW-0328">Glycosyltransferase</keyword>
<dbReference type="EMBL" id="QOQW01000006">
    <property type="protein sequence ID" value="RCK80503.1"/>
    <property type="molecule type" value="Genomic_DNA"/>
</dbReference>
<dbReference type="SUPFAM" id="SSF53448">
    <property type="entry name" value="Nucleotide-diphospho-sugar transferases"/>
    <property type="match status" value="1"/>
</dbReference>
<dbReference type="Gene3D" id="3.90.550.10">
    <property type="entry name" value="Spore Coat Polysaccharide Biosynthesis Protein SpsA, Chain A"/>
    <property type="match status" value="1"/>
</dbReference>
<feature type="domain" description="Glycosyltransferase 2-like" evidence="4">
    <location>
        <begin position="17"/>
        <end position="189"/>
    </location>
</feature>
<proteinExistence type="inferred from homology"/>
<evidence type="ECO:0000256" key="2">
    <source>
        <dbReference type="ARBA" id="ARBA00022676"/>
    </source>
</evidence>
<dbReference type="InterPro" id="IPR001173">
    <property type="entry name" value="Glyco_trans_2-like"/>
</dbReference>
<evidence type="ECO:0000259" key="4">
    <source>
        <dbReference type="Pfam" id="PF00535"/>
    </source>
</evidence>
<dbReference type="AlphaFoldDB" id="A0A367ZQW2"/>